<comment type="caution">
    <text evidence="1">The sequence shown here is derived from an EMBL/GenBank/DDBJ whole genome shotgun (WGS) entry which is preliminary data.</text>
</comment>
<dbReference type="AlphaFoldDB" id="A0A395IUB2"/>
<sequence length="392" mass="44515">MTDLNKANCLPLLKGSIDILLILPQYLESIEDFIHLSSSCRTLRDLYSENAPSSGLLFDLAAFSSLKVFDPMPYLLIAGVARQVGNWAIETPENRVEFHNSFKTKGINGLFELCKKRGQLSLKEIDNLVHFRESVIDPLTIVLARNYRTCTNNPLRPATDPMIPPLQIAMFGDLFASSVRNFCAPGAVVPLSTKIRLDWLAKCCPDLLCKESLTAMYSINYQLQLRAPAEYFQMTDILTCRNHTPTFLREKVTNCCPVLKVTYCLQRVTLTNWMREKPQYFGISTAEHKSLAYDAMYHERNHVFNSLLSLQGLRTLELIYHTVAGRSTPNTRATIDAAMIAFRMDESQVSMYNVVHGAMLGGRCRSLGTVVDIEHDMRFICNNRLRYRVVPR</sequence>
<organism evidence="1 2">
    <name type="scientific">Monilinia fructigena</name>
    <dbReference type="NCBI Taxonomy" id="38457"/>
    <lineage>
        <taxon>Eukaryota</taxon>
        <taxon>Fungi</taxon>
        <taxon>Dikarya</taxon>
        <taxon>Ascomycota</taxon>
        <taxon>Pezizomycotina</taxon>
        <taxon>Leotiomycetes</taxon>
        <taxon>Helotiales</taxon>
        <taxon>Sclerotiniaceae</taxon>
        <taxon>Monilinia</taxon>
    </lineage>
</organism>
<reference evidence="1 2" key="1">
    <citation type="submission" date="2018-06" db="EMBL/GenBank/DDBJ databases">
        <title>Genome Sequence of the Brown Rot Fungal Pathogen Monilinia fructigena.</title>
        <authorList>
            <person name="Landi L."/>
            <person name="De Miccolis Angelini R.M."/>
            <person name="Pollastro S."/>
            <person name="Abate D."/>
            <person name="Faretra F."/>
            <person name="Romanazzi G."/>
        </authorList>
    </citation>
    <scope>NUCLEOTIDE SEQUENCE [LARGE SCALE GENOMIC DNA]</scope>
    <source>
        <strain evidence="1 2">Mfrg269</strain>
    </source>
</reference>
<dbReference type="Proteomes" id="UP000249056">
    <property type="component" value="Unassembled WGS sequence"/>
</dbReference>
<accession>A0A395IUB2</accession>
<evidence type="ECO:0000313" key="1">
    <source>
        <dbReference type="EMBL" id="RAL63900.1"/>
    </source>
</evidence>
<gene>
    <name evidence="1" type="ORF">DID88_003088</name>
</gene>
<evidence type="ECO:0000313" key="2">
    <source>
        <dbReference type="Proteomes" id="UP000249056"/>
    </source>
</evidence>
<protein>
    <submittedName>
        <fullName evidence="1">Uncharacterized protein</fullName>
    </submittedName>
</protein>
<keyword evidence="2" id="KW-1185">Reference proteome</keyword>
<name>A0A395IUB2_9HELO</name>
<proteinExistence type="predicted"/>
<dbReference type="OrthoDB" id="2853639at2759"/>
<dbReference type="EMBL" id="QKRW01000016">
    <property type="protein sequence ID" value="RAL63900.1"/>
    <property type="molecule type" value="Genomic_DNA"/>
</dbReference>